<evidence type="ECO:0000256" key="7">
    <source>
        <dbReference type="RuleBase" id="RU003346"/>
    </source>
</evidence>
<feature type="transmembrane region" description="Helical" evidence="9">
    <location>
        <begin position="169"/>
        <end position="190"/>
    </location>
</feature>
<dbReference type="InterPro" id="IPR003663">
    <property type="entry name" value="Sugar/inositol_transpt"/>
</dbReference>
<evidence type="ECO:0000256" key="4">
    <source>
        <dbReference type="ARBA" id="ARBA00022692"/>
    </source>
</evidence>
<dbReference type="AlphaFoldDB" id="A0A2J6SYC0"/>
<sequence length="533" mass="59787">MVAIGVATHDAALEAAQAEAPEFEKVTWHSDPGLRKLYFWCAVLCVASATTGYDGMMLNTSQNITLWQTYFGTPTGSKLGFMNSVYQIGSLISFPLVPYMADWWGRRTPIAVGGIFMILGGLIGTFANGYGMYVAGRFILGFGNSLAQMSSPVLLTELCHPQHRGRVTAIYNCLWNLGALFVAWIAWATSTIPNDWSWRTLALLQCMPALIQLTFIYWVPESPRWLISKERYEEAETILAYYHANGDKQNATVAFEFREIKETLRLEFEYKKTSSYLDFMRTKGNRYRLALLVSLGVISQYSGNALFSNYINLIYNSMGITEQSKKIPLNGGQTLLSLVVSVSCAFLVDRVGRRPLFLTATTGMCLMFLAWTITAAKFEQSNKTAVKSAGYPQVAFVWLFGVFYSLAWSGLLVAYALEILPYKLRAKGLMIMNLTVQAALVLGNQTNPIAWENVHPQYGFIAFYTVWIFIELAFVYFFYVETRGPTLEELAKIFDGENAEVAHLDMNQVEKETQAEHGPLDEKRAVEINTSTA</sequence>
<dbReference type="InterPro" id="IPR005828">
    <property type="entry name" value="MFS_sugar_transport-like"/>
</dbReference>
<protein>
    <submittedName>
        <fullName evidence="11">General substrate transporter</fullName>
    </submittedName>
</protein>
<comment type="subcellular location">
    <subcellularLocation>
        <location evidence="1">Membrane</location>
        <topology evidence="1">Multi-pass membrane protein</topology>
    </subcellularLocation>
</comment>
<reference evidence="11 12" key="1">
    <citation type="submission" date="2016-04" db="EMBL/GenBank/DDBJ databases">
        <title>A degradative enzymes factory behind the ericoid mycorrhizal symbiosis.</title>
        <authorList>
            <consortium name="DOE Joint Genome Institute"/>
            <person name="Martino E."/>
            <person name="Morin E."/>
            <person name="Grelet G."/>
            <person name="Kuo A."/>
            <person name="Kohler A."/>
            <person name="Daghino S."/>
            <person name="Barry K."/>
            <person name="Choi C."/>
            <person name="Cichocki N."/>
            <person name="Clum A."/>
            <person name="Copeland A."/>
            <person name="Hainaut M."/>
            <person name="Haridas S."/>
            <person name="Labutti K."/>
            <person name="Lindquist E."/>
            <person name="Lipzen A."/>
            <person name="Khouja H.-R."/>
            <person name="Murat C."/>
            <person name="Ohm R."/>
            <person name="Olson A."/>
            <person name="Spatafora J."/>
            <person name="Veneault-Fourrey C."/>
            <person name="Henrissat B."/>
            <person name="Grigoriev I."/>
            <person name="Martin F."/>
            <person name="Perotto S."/>
        </authorList>
    </citation>
    <scope>NUCLEOTIDE SEQUENCE [LARGE SCALE GENOMIC DNA]</scope>
    <source>
        <strain evidence="11 12">E</strain>
    </source>
</reference>
<feature type="transmembrane region" description="Helical" evidence="9">
    <location>
        <begin position="79"/>
        <end position="98"/>
    </location>
</feature>
<keyword evidence="5 9" id="KW-1133">Transmembrane helix</keyword>
<evidence type="ECO:0000256" key="6">
    <source>
        <dbReference type="ARBA" id="ARBA00023136"/>
    </source>
</evidence>
<dbReference type="NCBIfam" id="TIGR00879">
    <property type="entry name" value="SP"/>
    <property type="match status" value="1"/>
</dbReference>
<keyword evidence="12" id="KW-1185">Reference proteome</keyword>
<keyword evidence="6 9" id="KW-0472">Membrane</keyword>
<feature type="domain" description="Major facilitator superfamily (MFS) profile" evidence="10">
    <location>
        <begin position="40"/>
        <end position="483"/>
    </location>
</feature>
<dbReference type="PANTHER" id="PTHR48022">
    <property type="entry name" value="PLASTIDIC GLUCOSE TRANSPORTER 4"/>
    <property type="match status" value="1"/>
</dbReference>
<keyword evidence="4 9" id="KW-0812">Transmembrane</keyword>
<dbReference type="Gene3D" id="1.20.1250.20">
    <property type="entry name" value="MFS general substrate transporter like domains"/>
    <property type="match status" value="1"/>
</dbReference>
<feature type="transmembrane region" description="Helical" evidence="9">
    <location>
        <begin position="355"/>
        <end position="376"/>
    </location>
</feature>
<accession>A0A2J6SYC0</accession>
<feature type="region of interest" description="Disordered" evidence="8">
    <location>
        <begin position="512"/>
        <end position="533"/>
    </location>
</feature>
<dbReference type="InterPro" id="IPR036259">
    <property type="entry name" value="MFS_trans_sf"/>
</dbReference>
<feature type="compositionally biased region" description="Basic and acidic residues" evidence="8">
    <location>
        <begin position="512"/>
        <end position="526"/>
    </location>
</feature>
<proteinExistence type="inferred from homology"/>
<keyword evidence="3 7" id="KW-0813">Transport</keyword>
<dbReference type="PROSITE" id="PS50850">
    <property type="entry name" value="MFS"/>
    <property type="match status" value="1"/>
</dbReference>
<comment type="similarity">
    <text evidence="2 7">Belongs to the major facilitator superfamily. Sugar transporter (TC 2.A.1.1) family.</text>
</comment>
<dbReference type="Pfam" id="PF00083">
    <property type="entry name" value="Sugar_tr"/>
    <property type="match status" value="1"/>
</dbReference>
<dbReference type="OrthoDB" id="6133115at2759"/>
<name>A0A2J6SYC0_9HELO</name>
<evidence type="ECO:0000256" key="9">
    <source>
        <dbReference type="SAM" id="Phobius"/>
    </source>
</evidence>
<dbReference type="InParanoid" id="A0A2J6SYC0"/>
<evidence type="ECO:0000313" key="11">
    <source>
        <dbReference type="EMBL" id="PMD55768.1"/>
    </source>
</evidence>
<feature type="transmembrane region" description="Helical" evidence="9">
    <location>
        <begin position="458"/>
        <end position="479"/>
    </location>
</feature>
<feature type="transmembrane region" description="Helical" evidence="9">
    <location>
        <begin position="289"/>
        <end position="307"/>
    </location>
</feature>
<dbReference type="InterPro" id="IPR050360">
    <property type="entry name" value="MFS_Sugar_Transporters"/>
</dbReference>
<evidence type="ECO:0000256" key="3">
    <source>
        <dbReference type="ARBA" id="ARBA00022448"/>
    </source>
</evidence>
<dbReference type="RefSeq" id="XP_024732672.1">
    <property type="nucleotide sequence ID" value="XM_024875431.1"/>
</dbReference>
<dbReference type="InterPro" id="IPR020846">
    <property type="entry name" value="MFS_dom"/>
</dbReference>
<evidence type="ECO:0000259" key="10">
    <source>
        <dbReference type="PROSITE" id="PS50850"/>
    </source>
</evidence>
<dbReference type="Proteomes" id="UP000235371">
    <property type="component" value="Unassembled WGS sequence"/>
</dbReference>
<feature type="transmembrane region" description="Helical" evidence="9">
    <location>
        <begin position="429"/>
        <end position="446"/>
    </location>
</feature>
<feature type="transmembrane region" description="Helical" evidence="9">
    <location>
        <begin position="327"/>
        <end position="348"/>
    </location>
</feature>
<feature type="transmembrane region" description="Helical" evidence="9">
    <location>
        <begin position="196"/>
        <end position="219"/>
    </location>
</feature>
<organism evidence="11 12">
    <name type="scientific">Hyaloscypha bicolor E</name>
    <dbReference type="NCBI Taxonomy" id="1095630"/>
    <lineage>
        <taxon>Eukaryota</taxon>
        <taxon>Fungi</taxon>
        <taxon>Dikarya</taxon>
        <taxon>Ascomycota</taxon>
        <taxon>Pezizomycotina</taxon>
        <taxon>Leotiomycetes</taxon>
        <taxon>Helotiales</taxon>
        <taxon>Hyaloscyphaceae</taxon>
        <taxon>Hyaloscypha</taxon>
        <taxon>Hyaloscypha bicolor</taxon>
    </lineage>
</organism>
<evidence type="ECO:0000256" key="1">
    <source>
        <dbReference type="ARBA" id="ARBA00004141"/>
    </source>
</evidence>
<evidence type="ECO:0000256" key="2">
    <source>
        <dbReference type="ARBA" id="ARBA00010992"/>
    </source>
</evidence>
<dbReference type="GO" id="GO:0005351">
    <property type="term" value="F:carbohydrate:proton symporter activity"/>
    <property type="evidence" value="ECO:0007669"/>
    <property type="project" value="TreeGrafter"/>
</dbReference>
<dbReference type="EMBL" id="KZ613854">
    <property type="protein sequence ID" value="PMD55768.1"/>
    <property type="molecule type" value="Genomic_DNA"/>
</dbReference>
<dbReference type="GeneID" id="36583511"/>
<dbReference type="PANTHER" id="PTHR48022:SF66">
    <property type="entry name" value="MFS HEXOSE TRANSPORTER"/>
    <property type="match status" value="1"/>
</dbReference>
<feature type="transmembrane region" description="Helical" evidence="9">
    <location>
        <begin position="396"/>
        <end position="417"/>
    </location>
</feature>
<dbReference type="SUPFAM" id="SSF103473">
    <property type="entry name" value="MFS general substrate transporter"/>
    <property type="match status" value="1"/>
</dbReference>
<dbReference type="FunFam" id="1.20.1250.20:FF:000117">
    <property type="entry name" value="MFS hexose transporter"/>
    <property type="match status" value="1"/>
</dbReference>
<feature type="transmembrane region" description="Helical" evidence="9">
    <location>
        <begin position="110"/>
        <end position="130"/>
    </location>
</feature>
<gene>
    <name evidence="11" type="ORF">K444DRAFT_537020</name>
</gene>
<dbReference type="GO" id="GO:0016020">
    <property type="term" value="C:membrane"/>
    <property type="evidence" value="ECO:0007669"/>
    <property type="project" value="UniProtKB-SubCell"/>
</dbReference>
<feature type="transmembrane region" description="Helical" evidence="9">
    <location>
        <begin position="37"/>
        <end position="58"/>
    </location>
</feature>
<evidence type="ECO:0000256" key="5">
    <source>
        <dbReference type="ARBA" id="ARBA00022989"/>
    </source>
</evidence>
<evidence type="ECO:0000313" key="12">
    <source>
        <dbReference type="Proteomes" id="UP000235371"/>
    </source>
</evidence>
<evidence type="ECO:0000256" key="8">
    <source>
        <dbReference type="SAM" id="MobiDB-lite"/>
    </source>
</evidence>